<dbReference type="RefSeq" id="WP_135531151.1">
    <property type="nucleotide sequence ID" value="NZ_SRKZ01000004.1"/>
</dbReference>
<organism evidence="1 2">
    <name type="scientific">Hymenobacter wooponensis</name>
    <dbReference type="NCBI Taxonomy" id="1525360"/>
    <lineage>
        <taxon>Bacteria</taxon>
        <taxon>Pseudomonadati</taxon>
        <taxon>Bacteroidota</taxon>
        <taxon>Cytophagia</taxon>
        <taxon>Cytophagales</taxon>
        <taxon>Hymenobacteraceae</taxon>
        <taxon>Hymenobacter</taxon>
    </lineage>
</organism>
<dbReference type="OrthoDB" id="655382at2"/>
<dbReference type="AlphaFoldDB" id="A0A4Z0MIN2"/>
<keyword evidence="2" id="KW-1185">Reference proteome</keyword>
<sequence length="249" mass="28541">MNKLYLISPVVAGLLICHTSVGQNSGGESSLVSTSSTNFLQQHTGGATINSRLYNGPEYIFYNKYYRNNVGHQFFNIPEEKPGEVEYDGRYFTNIPLLYDTHLDQVVLTHPTSSLKFRLVNEKVQSFKLQGHTFVRLIAQPVTKPIITTGFYDLLFDKGLQVYAKWEKEMKTKAEQNAVHAIFTEHTNYYAFKDNNYYHINSINDLADLFPENKSDIQKYARSNKLKFNKANRATTLIKLAQYSTSTTH</sequence>
<name>A0A4Z0MIN2_9BACT</name>
<comment type="caution">
    <text evidence="1">The sequence shown here is derived from an EMBL/GenBank/DDBJ whole genome shotgun (WGS) entry which is preliminary data.</text>
</comment>
<dbReference type="EMBL" id="SRKZ01000004">
    <property type="protein sequence ID" value="TGD79404.1"/>
    <property type="molecule type" value="Genomic_DNA"/>
</dbReference>
<proteinExistence type="predicted"/>
<gene>
    <name evidence="1" type="ORF">EU557_14320</name>
</gene>
<evidence type="ECO:0000313" key="1">
    <source>
        <dbReference type="EMBL" id="TGD79404.1"/>
    </source>
</evidence>
<evidence type="ECO:0000313" key="2">
    <source>
        <dbReference type="Proteomes" id="UP000298284"/>
    </source>
</evidence>
<dbReference type="Proteomes" id="UP000298284">
    <property type="component" value="Unassembled WGS sequence"/>
</dbReference>
<protein>
    <submittedName>
        <fullName evidence="1">Uncharacterized protein</fullName>
    </submittedName>
</protein>
<accession>A0A4Z0MIN2</accession>
<reference evidence="1 2" key="1">
    <citation type="submission" date="2019-04" db="EMBL/GenBank/DDBJ databases">
        <authorList>
            <person name="Feng G."/>
            <person name="Zhang J."/>
            <person name="Zhu H."/>
        </authorList>
    </citation>
    <scope>NUCLEOTIDE SEQUENCE [LARGE SCALE GENOMIC DNA]</scope>
    <source>
        <strain evidence="1 2">JCM 19491</strain>
    </source>
</reference>